<feature type="chain" id="PRO_5002169862" description="Carbohydrate-binding module family 35 protein" evidence="1">
    <location>
        <begin position="21"/>
        <end position="181"/>
    </location>
</feature>
<name>A0A0C3S761_PHLG1</name>
<organism evidence="2 3">
    <name type="scientific">Phlebiopsis gigantea (strain 11061_1 CR5-6)</name>
    <name type="common">White-rot fungus</name>
    <name type="synonym">Peniophora gigantea</name>
    <dbReference type="NCBI Taxonomy" id="745531"/>
    <lineage>
        <taxon>Eukaryota</taxon>
        <taxon>Fungi</taxon>
        <taxon>Dikarya</taxon>
        <taxon>Basidiomycota</taxon>
        <taxon>Agaricomycotina</taxon>
        <taxon>Agaricomycetes</taxon>
        <taxon>Polyporales</taxon>
        <taxon>Phanerochaetaceae</taxon>
        <taxon>Phlebiopsis</taxon>
    </lineage>
</organism>
<protein>
    <recommendedName>
        <fullName evidence="4">Carbohydrate-binding module family 35 protein</fullName>
    </recommendedName>
</protein>
<dbReference type="Proteomes" id="UP000053257">
    <property type="component" value="Unassembled WGS sequence"/>
</dbReference>
<feature type="signal peptide" evidence="1">
    <location>
        <begin position="1"/>
        <end position="20"/>
    </location>
</feature>
<dbReference type="AlphaFoldDB" id="A0A0C3S761"/>
<dbReference type="OrthoDB" id="3245657at2759"/>
<dbReference type="EMBL" id="KN840440">
    <property type="protein sequence ID" value="KIP12236.1"/>
    <property type="molecule type" value="Genomic_DNA"/>
</dbReference>
<dbReference type="Gene3D" id="2.60.120.260">
    <property type="entry name" value="Galactose-binding domain-like"/>
    <property type="match status" value="1"/>
</dbReference>
<dbReference type="HOGENOM" id="CLU_081164_2_0_1"/>
<dbReference type="STRING" id="745531.A0A0C3S761"/>
<gene>
    <name evidence="2" type="ORF">PHLGIDRAFT_504338</name>
</gene>
<reference evidence="2 3" key="1">
    <citation type="journal article" date="2014" name="PLoS Genet.">
        <title>Analysis of the Phlebiopsis gigantea genome, transcriptome and secretome provides insight into its pioneer colonization strategies of wood.</title>
        <authorList>
            <person name="Hori C."/>
            <person name="Ishida T."/>
            <person name="Igarashi K."/>
            <person name="Samejima M."/>
            <person name="Suzuki H."/>
            <person name="Master E."/>
            <person name="Ferreira P."/>
            <person name="Ruiz-Duenas F.J."/>
            <person name="Held B."/>
            <person name="Canessa P."/>
            <person name="Larrondo L.F."/>
            <person name="Schmoll M."/>
            <person name="Druzhinina I.S."/>
            <person name="Kubicek C.P."/>
            <person name="Gaskell J.A."/>
            <person name="Kersten P."/>
            <person name="St John F."/>
            <person name="Glasner J."/>
            <person name="Sabat G."/>
            <person name="Splinter BonDurant S."/>
            <person name="Syed K."/>
            <person name="Yadav J."/>
            <person name="Mgbeahuruike A.C."/>
            <person name="Kovalchuk A."/>
            <person name="Asiegbu F.O."/>
            <person name="Lackner G."/>
            <person name="Hoffmeister D."/>
            <person name="Rencoret J."/>
            <person name="Gutierrez A."/>
            <person name="Sun H."/>
            <person name="Lindquist E."/>
            <person name="Barry K."/>
            <person name="Riley R."/>
            <person name="Grigoriev I.V."/>
            <person name="Henrissat B."/>
            <person name="Kues U."/>
            <person name="Berka R.M."/>
            <person name="Martinez A.T."/>
            <person name="Covert S.F."/>
            <person name="Blanchette R.A."/>
            <person name="Cullen D."/>
        </authorList>
    </citation>
    <scope>NUCLEOTIDE SEQUENCE [LARGE SCALE GENOMIC DNA]</scope>
    <source>
        <strain evidence="2 3">11061_1 CR5-6</strain>
    </source>
</reference>
<keyword evidence="3" id="KW-1185">Reference proteome</keyword>
<evidence type="ECO:0008006" key="4">
    <source>
        <dbReference type="Google" id="ProtNLM"/>
    </source>
</evidence>
<sequence length="181" mass="20088">MALCHTLVLSFFVFIFPTVARLVNVTIDDFNPAIQYAPAGNNQWTARTQDCDSCTTAPDVTQVYNHTWHDATYDFYIKEQSAPETLAIRFNGTAIYAYGILSTLASQTADMYMFIDDFYNPVANFKFNGSDPDGSGSYIYNALLYSNTSLPPGEHSFLLQNGQGGGGLTSLILFDYLIYTT</sequence>
<evidence type="ECO:0000256" key="1">
    <source>
        <dbReference type="SAM" id="SignalP"/>
    </source>
</evidence>
<evidence type="ECO:0000313" key="3">
    <source>
        <dbReference type="Proteomes" id="UP000053257"/>
    </source>
</evidence>
<accession>A0A0C3S761</accession>
<keyword evidence="1" id="KW-0732">Signal</keyword>
<proteinExistence type="predicted"/>
<evidence type="ECO:0000313" key="2">
    <source>
        <dbReference type="EMBL" id="KIP12236.1"/>
    </source>
</evidence>